<keyword evidence="3" id="KW-1185">Reference proteome</keyword>
<dbReference type="InterPro" id="IPR055380">
    <property type="entry name" value="BBS2_hp_dom"/>
</dbReference>
<dbReference type="PANTHER" id="PTHR32465:SF0">
    <property type="entry name" value="BARDET-BIEDL SYNDROME 2 PROTEIN"/>
    <property type="match status" value="1"/>
</dbReference>
<gene>
    <name evidence="2" type="ORF">HHI36_001985</name>
</gene>
<dbReference type="InterPro" id="IPR016616">
    <property type="entry name" value="Bardet-Biedl_syndrome_2_prot"/>
</dbReference>
<sequence length="121" mass="14062">MLQSKANFPGEEKLIKELIEKLSDIQDARLRLGTDVADRLGQIRTLIIKAEDARLNDLEELPQYYRELDGLNKELMNGYNVRLMNYNEGLETVKNINTIIQRASRLRVIFCEFSALIYMVL</sequence>
<protein>
    <recommendedName>
        <fullName evidence="1">BBS2 hairpin domain-containing protein</fullName>
    </recommendedName>
</protein>
<name>A0ABD2P9X8_9CUCU</name>
<comment type="caution">
    <text evidence="2">The sequence shown here is derived from an EMBL/GenBank/DDBJ whole genome shotgun (WGS) entry which is preliminary data.</text>
</comment>
<dbReference type="AlphaFoldDB" id="A0ABD2P9X8"/>
<evidence type="ECO:0000313" key="2">
    <source>
        <dbReference type="EMBL" id="KAL3287516.1"/>
    </source>
</evidence>
<accession>A0ABD2P9X8</accession>
<feature type="domain" description="BBS2 hairpin" evidence="1">
    <location>
        <begin position="9"/>
        <end position="105"/>
    </location>
</feature>
<dbReference type="EMBL" id="JABFTP020000185">
    <property type="protein sequence ID" value="KAL3287516.1"/>
    <property type="molecule type" value="Genomic_DNA"/>
</dbReference>
<organism evidence="2 3">
    <name type="scientific">Cryptolaemus montrouzieri</name>
    <dbReference type="NCBI Taxonomy" id="559131"/>
    <lineage>
        <taxon>Eukaryota</taxon>
        <taxon>Metazoa</taxon>
        <taxon>Ecdysozoa</taxon>
        <taxon>Arthropoda</taxon>
        <taxon>Hexapoda</taxon>
        <taxon>Insecta</taxon>
        <taxon>Pterygota</taxon>
        <taxon>Neoptera</taxon>
        <taxon>Endopterygota</taxon>
        <taxon>Coleoptera</taxon>
        <taxon>Polyphaga</taxon>
        <taxon>Cucujiformia</taxon>
        <taxon>Coccinelloidea</taxon>
        <taxon>Coccinellidae</taxon>
        <taxon>Scymninae</taxon>
        <taxon>Scymnini</taxon>
        <taxon>Cryptolaemus</taxon>
    </lineage>
</organism>
<dbReference type="PANTHER" id="PTHR32465">
    <property type="entry name" value="BARDET-BIEDL SYNDROME 2 PROTEIN"/>
    <property type="match status" value="1"/>
</dbReference>
<evidence type="ECO:0000259" key="1">
    <source>
        <dbReference type="Pfam" id="PF23353"/>
    </source>
</evidence>
<proteinExistence type="predicted"/>
<evidence type="ECO:0000313" key="3">
    <source>
        <dbReference type="Proteomes" id="UP001516400"/>
    </source>
</evidence>
<dbReference type="Pfam" id="PF23353">
    <property type="entry name" value="BBS2_hp"/>
    <property type="match status" value="1"/>
</dbReference>
<dbReference type="Proteomes" id="UP001516400">
    <property type="component" value="Unassembled WGS sequence"/>
</dbReference>
<reference evidence="2 3" key="1">
    <citation type="journal article" date="2021" name="BMC Biol.">
        <title>Horizontally acquired antibacterial genes associated with adaptive radiation of ladybird beetles.</title>
        <authorList>
            <person name="Li H.S."/>
            <person name="Tang X.F."/>
            <person name="Huang Y.H."/>
            <person name="Xu Z.Y."/>
            <person name="Chen M.L."/>
            <person name="Du X.Y."/>
            <person name="Qiu B.Y."/>
            <person name="Chen P.T."/>
            <person name="Zhang W."/>
            <person name="Slipinski A."/>
            <person name="Escalona H.E."/>
            <person name="Waterhouse R.M."/>
            <person name="Zwick A."/>
            <person name="Pang H."/>
        </authorList>
    </citation>
    <scope>NUCLEOTIDE SEQUENCE [LARGE SCALE GENOMIC DNA]</scope>
    <source>
        <strain evidence="2">SYSU2018</strain>
    </source>
</reference>